<accession>A0A6S6VQ20</accession>
<dbReference type="EMBL" id="HG992977">
    <property type="protein sequence ID" value="CAE6997530.1"/>
    <property type="molecule type" value="Genomic_DNA"/>
</dbReference>
<dbReference type="Proteomes" id="UP000472372">
    <property type="component" value="Chromosome 1"/>
</dbReference>
<evidence type="ECO:0000313" key="1">
    <source>
        <dbReference type="EMBL" id="CAE6997530.1"/>
    </source>
</evidence>
<dbReference type="Gene3D" id="3.40.630.30">
    <property type="match status" value="1"/>
</dbReference>
<dbReference type="InterPro" id="IPR016181">
    <property type="entry name" value="Acyl_CoA_acyltransferase"/>
</dbReference>
<dbReference type="AlphaFoldDB" id="A0A6S6VQ20"/>
<reference evidence="1" key="1">
    <citation type="submission" date="2021-02" db="EMBL/GenBank/DDBJ databases">
        <authorList>
            <person name="Syme A R."/>
            <person name="Syme A R."/>
            <person name="Moolhuijzen P."/>
        </authorList>
    </citation>
    <scope>NUCLEOTIDE SEQUENCE</scope>
    <source>
        <strain evidence="1">W1-1</strain>
    </source>
</reference>
<dbReference type="PANTHER" id="PTHR42791">
    <property type="entry name" value="GNAT FAMILY ACETYLTRANSFERASE"/>
    <property type="match status" value="1"/>
</dbReference>
<protein>
    <recommendedName>
        <fullName evidence="3">Acyl-CoA N-acyltransferase</fullName>
    </recommendedName>
</protein>
<name>A0A6S6VQ20_9PLEO</name>
<gene>
    <name evidence="1" type="ORF">PTTW11_00549</name>
</gene>
<dbReference type="InterPro" id="IPR052523">
    <property type="entry name" value="Trichothecene_AcTrans"/>
</dbReference>
<dbReference type="SUPFAM" id="SSF55729">
    <property type="entry name" value="Acyl-CoA N-acyltransferases (Nat)"/>
    <property type="match status" value="1"/>
</dbReference>
<evidence type="ECO:0008006" key="3">
    <source>
        <dbReference type="Google" id="ProtNLM"/>
    </source>
</evidence>
<organism evidence="1 2">
    <name type="scientific">Pyrenophora teres f. teres</name>
    <dbReference type="NCBI Taxonomy" id="97479"/>
    <lineage>
        <taxon>Eukaryota</taxon>
        <taxon>Fungi</taxon>
        <taxon>Dikarya</taxon>
        <taxon>Ascomycota</taxon>
        <taxon>Pezizomycotina</taxon>
        <taxon>Dothideomycetes</taxon>
        <taxon>Pleosporomycetidae</taxon>
        <taxon>Pleosporales</taxon>
        <taxon>Pleosporineae</taxon>
        <taxon>Pleosporaceae</taxon>
        <taxon>Pyrenophora</taxon>
    </lineage>
</organism>
<dbReference type="PANTHER" id="PTHR42791:SF14">
    <property type="entry name" value="N-ACETYLTRANSFERASE DOMAIN-CONTAINING PROTEIN"/>
    <property type="match status" value="1"/>
</dbReference>
<sequence>MPDPNLQISLLKPEEAEQYMRIRHEVFRSTINHILYARGEPSQKTLDAVTEDIREGITNKGILYLKCIDTSTGEMIAGARWRYVKPTEEGAKERTWEEVDAGLAVPEPYAESDPEMFKALFALFNANKRDILGRKPYYVLDTLVTLEKHMRRGAGSMLVRWGCEKADEAHVLAFLEASPMGAPMYARHGFEPVKEVDLDLTKWGGKEKMSFILMVRPAK</sequence>
<evidence type="ECO:0000313" key="2">
    <source>
        <dbReference type="Proteomes" id="UP000472372"/>
    </source>
</evidence>
<proteinExistence type="predicted"/>